<gene>
    <name evidence="2" type="ORF">Tcan_02395</name>
</gene>
<evidence type="ECO:0000313" key="3">
    <source>
        <dbReference type="Proteomes" id="UP000031036"/>
    </source>
</evidence>
<accession>A0A0B2UPK0</accession>
<evidence type="ECO:0000256" key="1">
    <source>
        <dbReference type="SAM" id="Phobius"/>
    </source>
</evidence>
<dbReference type="AlphaFoldDB" id="A0A0B2UPK0"/>
<protein>
    <submittedName>
        <fullName evidence="2">Uncharacterized protein</fullName>
    </submittedName>
</protein>
<keyword evidence="1" id="KW-0472">Membrane</keyword>
<name>A0A0B2UPK0_TOXCA</name>
<dbReference type="Proteomes" id="UP000031036">
    <property type="component" value="Unassembled WGS sequence"/>
</dbReference>
<dbReference type="EMBL" id="JPKZ01022537">
    <property type="protein sequence ID" value="KHN71288.1"/>
    <property type="molecule type" value="Genomic_DNA"/>
</dbReference>
<keyword evidence="3" id="KW-1185">Reference proteome</keyword>
<proteinExistence type="predicted"/>
<sequence>MTAYWAKEPSTIGRLVTTRAVRRGVVVCNIVIKVLLHERDNEHPNLLKLSFMIVGFALIGALRLLDSHSHEGATSHGHSHE</sequence>
<keyword evidence="1" id="KW-0812">Transmembrane</keyword>
<keyword evidence="1" id="KW-1133">Transmembrane helix</keyword>
<dbReference type="OrthoDB" id="448280at2759"/>
<comment type="caution">
    <text evidence="2">The sequence shown here is derived from an EMBL/GenBank/DDBJ whole genome shotgun (WGS) entry which is preliminary data.</text>
</comment>
<dbReference type="STRING" id="6265.A0A0B2UPK0"/>
<evidence type="ECO:0000313" key="2">
    <source>
        <dbReference type="EMBL" id="KHN71288.1"/>
    </source>
</evidence>
<organism evidence="2 3">
    <name type="scientific">Toxocara canis</name>
    <name type="common">Canine roundworm</name>
    <dbReference type="NCBI Taxonomy" id="6265"/>
    <lineage>
        <taxon>Eukaryota</taxon>
        <taxon>Metazoa</taxon>
        <taxon>Ecdysozoa</taxon>
        <taxon>Nematoda</taxon>
        <taxon>Chromadorea</taxon>
        <taxon>Rhabditida</taxon>
        <taxon>Spirurina</taxon>
        <taxon>Ascaridomorpha</taxon>
        <taxon>Ascaridoidea</taxon>
        <taxon>Toxocaridae</taxon>
        <taxon>Toxocara</taxon>
    </lineage>
</organism>
<reference evidence="2 3" key="1">
    <citation type="submission" date="2014-11" db="EMBL/GenBank/DDBJ databases">
        <title>Genetic blueprint of the zoonotic pathogen Toxocara canis.</title>
        <authorList>
            <person name="Zhu X.-Q."/>
            <person name="Korhonen P.K."/>
            <person name="Cai H."/>
            <person name="Young N.D."/>
            <person name="Nejsum P."/>
            <person name="von Samson-Himmelstjerna G."/>
            <person name="Boag P.R."/>
            <person name="Tan P."/>
            <person name="Li Q."/>
            <person name="Min J."/>
            <person name="Yang Y."/>
            <person name="Wang X."/>
            <person name="Fang X."/>
            <person name="Hall R.S."/>
            <person name="Hofmann A."/>
            <person name="Sternberg P.W."/>
            <person name="Jex A.R."/>
            <person name="Gasser R.B."/>
        </authorList>
    </citation>
    <scope>NUCLEOTIDE SEQUENCE [LARGE SCALE GENOMIC DNA]</scope>
    <source>
        <strain evidence="2">PN_DK_2014</strain>
    </source>
</reference>
<feature type="transmembrane region" description="Helical" evidence="1">
    <location>
        <begin position="46"/>
        <end position="65"/>
    </location>
</feature>